<keyword evidence="1" id="KW-1133">Transmembrane helix</keyword>
<evidence type="ECO:0000256" key="1">
    <source>
        <dbReference type="SAM" id="Phobius"/>
    </source>
</evidence>
<dbReference type="EMBL" id="DSTX01000001">
    <property type="protein sequence ID" value="HFK19920.1"/>
    <property type="molecule type" value="Genomic_DNA"/>
</dbReference>
<protein>
    <submittedName>
        <fullName evidence="2">Uncharacterized protein</fullName>
    </submittedName>
</protein>
<keyword evidence="1" id="KW-0472">Membrane</keyword>
<accession>A0A7C3ES09</accession>
<name>A0A7C3ES09_9CREN</name>
<keyword evidence="1" id="KW-0812">Transmembrane</keyword>
<feature type="transmembrane region" description="Helical" evidence="1">
    <location>
        <begin position="37"/>
        <end position="56"/>
    </location>
</feature>
<proteinExistence type="predicted"/>
<feature type="transmembrane region" description="Helical" evidence="1">
    <location>
        <begin position="68"/>
        <end position="85"/>
    </location>
</feature>
<sequence>MSIFGGLKARFLLLTLSIFYEAAFMNRLWADPNFRRASVGVFGLFIASSAGVLYAADRILSGPSLYPIPDALILGGTLLFLIGSWKGRIVLAHDYRQLIGALASSGTVLCKLSDEMQSSGYIEALLEISQRLAAENDLKATECYVILASEIWIESLSRRGLNLLGGLAKGRTVGDILAGQANMPSM</sequence>
<evidence type="ECO:0000313" key="2">
    <source>
        <dbReference type="EMBL" id="HFK19920.1"/>
    </source>
</evidence>
<comment type="caution">
    <text evidence="2">The sequence shown here is derived from an EMBL/GenBank/DDBJ whole genome shotgun (WGS) entry which is preliminary data.</text>
</comment>
<organism evidence="2">
    <name type="scientific">Candidatus Methanomethylicus mesodigestus</name>
    <dbReference type="NCBI Taxonomy" id="1867258"/>
    <lineage>
        <taxon>Archaea</taxon>
        <taxon>Thermoproteota</taxon>
        <taxon>Methanosuratincolia</taxon>
        <taxon>Candidatus Methanomethylicales</taxon>
        <taxon>Candidatus Methanomethylicaceae</taxon>
        <taxon>Candidatus Methanomethylicus</taxon>
    </lineage>
</organism>
<reference evidence="2" key="1">
    <citation type="journal article" date="2020" name="mSystems">
        <title>Genome- and Community-Level Interaction Insights into Carbon Utilization and Element Cycling Functions of Hydrothermarchaeota in Hydrothermal Sediment.</title>
        <authorList>
            <person name="Zhou Z."/>
            <person name="Liu Y."/>
            <person name="Xu W."/>
            <person name="Pan J."/>
            <person name="Luo Z.H."/>
            <person name="Li M."/>
        </authorList>
    </citation>
    <scope>NUCLEOTIDE SEQUENCE [LARGE SCALE GENOMIC DNA]</scope>
    <source>
        <strain evidence="2">SpSt-468</strain>
    </source>
</reference>
<feature type="transmembrane region" description="Helical" evidence="1">
    <location>
        <begin position="12"/>
        <end position="30"/>
    </location>
</feature>
<gene>
    <name evidence="2" type="ORF">ENS19_01410</name>
</gene>
<dbReference type="AlphaFoldDB" id="A0A7C3ES09"/>